<dbReference type="SUPFAM" id="SSF53067">
    <property type="entry name" value="Actin-like ATPase domain"/>
    <property type="match status" value="2"/>
</dbReference>
<accession>A0A7V2SYE5</accession>
<dbReference type="PRINTS" id="PR01652">
    <property type="entry name" value="SHAPEPROTEIN"/>
</dbReference>
<sequence length="340" mass="37237">MVKISSILRKNLAIDLGTANTLVHVGGVGIVVNEPTYIELDGDGEVISLGQDAYRRYGKTPAGHRVHRPLKDGVIEDFDAATLLIKGFIKKARAKRRLFSPRVLIGIPSKMTQIEKRSVLEAARQSDIKDPYLIEETMAAAIGAGLDVFGDLPFMIVDIGGGTTEAAVIKKGAFVHVDSVRVAGDEMDYAIKKHLKENFEINIGLRSGEQIKWKIGSAIENDEWDKETYRVSGKDTQTRLPKTISLTPPEVRPALTPILEEIANFLSTFILELEPRTRDAISESGITLTGGGSLLRGMESYLAWALDVPVNLVKSPLLTVVQGAGRAIEELKTYRPCFTN</sequence>
<dbReference type="GO" id="GO:0005737">
    <property type="term" value="C:cytoplasm"/>
    <property type="evidence" value="ECO:0007669"/>
    <property type="project" value="UniProtKB-SubCell"/>
</dbReference>
<evidence type="ECO:0000256" key="3">
    <source>
        <dbReference type="ARBA" id="ARBA00022840"/>
    </source>
</evidence>
<dbReference type="GO" id="GO:0008360">
    <property type="term" value="P:regulation of cell shape"/>
    <property type="evidence" value="ECO:0007669"/>
    <property type="project" value="UniProtKB-UniRule"/>
</dbReference>
<keyword evidence="2 6" id="KW-0547">Nucleotide-binding</keyword>
<feature type="binding site" evidence="6">
    <location>
        <begin position="291"/>
        <end position="294"/>
    </location>
    <ligand>
        <name>ATP</name>
        <dbReference type="ChEBI" id="CHEBI:30616"/>
    </ligand>
</feature>
<evidence type="ECO:0000256" key="6">
    <source>
        <dbReference type="HAMAP-Rule" id="MF_02207"/>
    </source>
</evidence>
<dbReference type="InterPro" id="IPR043129">
    <property type="entry name" value="ATPase_NBD"/>
</dbReference>
<dbReference type="Pfam" id="PF06723">
    <property type="entry name" value="MreB_Mbl"/>
    <property type="match status" value="1"/>
</dbReference>
<dbReference type="PANTHER" id="PTHR42749">
    <property type="entry name" value="CELL SHAPE-DETERMINING PROTEIN MREB"/>
    <property type="match status" value="1"/>
</dbReference>
<evidence type="ECO:0000256" key="1">
    <source>
        <dbReference type="ARBA" id="ARBA00022490"/>
    </source>
</evidence>
<feature type="binding site" evidence="6">
    <location>
        <begin position="209"/>
        <end position="212"/>
    </location>
    <ligand>
        <name>ATP</name>
        <dbReference type="ChEBI" id="CHEBI:30616"/>
    </ligand>
</feature>
<comment type="caution">
    <text evidence="7">The sequence shown here is derived from an EMBL/GenBank/DDBJ whole genome shotgun (WGS) entry which is preliminary data.</text>
</comment>
<organism evidence="7">
    <name type="scientific">Dissulfuribacter thermophilus</name>
    <dbReference type="NCBI Taxonomy" id="1156395"/>
    <lineage>
        <taxon>Bacteria</taxon>
        <taxon>Pseudomonadati</taxon>
        <taxon>Thermodesulfobacteriota</taxon>
        <taxon>Dissulfuribacteria</taxon>
        <taxon>Dissulfuribacterales</taxon>
        <taxon>Dissulfuribacteraceae</taxon>
        <taxon>Dissulfuribacter</taxon>
    </lineage>
</organism>
<dbReference type="GO" id="GO:0005524">
    <property type="term" value="F:ATP binding"/>
    <property type="evidence" value="ECO:0007669"/>
    <property type="project" value="UniProtKB-KW"/>
</dbReference>
<feature type="binding site" evidence="6">
    <location>
        <begin position="18"/>
        <end position="20"/>
    </location>
    <ligand>
        <name>ATP</name>
        <dbReference type="ChEBI" id="CHEBI:30616"/>
    </ligand>
</feature>
<keyword evidence="4 6" id="KW-0133">Cell shape</keyword>
<protein>
    <recommendedName>
        <fullName evidence="6">Cell shape-determining protein MreB</fullName>
    </recommendedName>
</protein>
<comment type="similarity">
    <text evidence="5 6">Belongs to the FtsA/MreB family.</text>
</comment>
<proteinExistence type="inferred from homology"/>
<dbReference type="InterPro" id="IPR004753">
    <property type="entry name" value="MreB"/>
</dbReference>
<dbReference type="PANTHER" id="PTHR42749:SF1">
    <property type="entry name" value="CELL SHAPE-DETERMINING PROTEIN MREB"/>
    <property type="match status" value="1"/>
</dbReference>
<dbReference type="HAMAP" id="MF_02207">
    <property type="entry name" value="MreB"/>
    <property type="match status" value="1"/>
</dbReference>
<dbReference type="Gene3D" id="3.30.420.40">
    <property type="match status" value="2"/>
</dbReference>
<gene>
    <name evidence="6" type="primary">mreB</name>
    <name evidence="7" type="ORF">ENJ63_03360</name>
</gene>
<evidence type="ECO:0000313" key="7">
    <source>
        <dbReference type="EMBL" id="HFC46899.1"/>
    </source>
</evidence>
<evidence type="ECO:0000256" key="5">
    <source>
        <dbReference type="ARBA" id="ARBA00023458"/>
    </source>
</evidence>
<keyword evidence="3 6" id="KW-0067">ATP-binding</keyword>
<dbReference type="EMBL" id="DRND01000266">
    <property type="protein sequence ID" value="HFC46899.1"/>
    <property type="molecule type" value="Genomic_DNA"/>
</dbReference>
<feature type="binding site" evidence="6">
    <location>
        <begin position="161"/>
        <end position="163"/>
    </location>
    <ligand>
        <name>ATP</name>
        <dbReference type="ChEBI" id="CHEBI:30616"/>
    </ligand>
</feature>
<dbReference type="GO" id="GO:0000902">
    <property type="term" value="P:cell morphogenesis"/>
    <property type="evidence" value="ECO:0007669"/>
    <property type="project" value="InterPro"/>
</dbReference>
<comment type="subunit">
    <text evidence="6">Forms polymers.</text>
</comment>
<dbReference type="CDD" id="cd10225">
    <property type="entry name" value="ASKHA_NBD_MreB-like"/>
    <property type="match status" value="1"/>
</dbReference>
<dbReference type="Proteomes" id="UP000885797">
    <property type="component" value="Unassembled WGS sequence"/>
</dbReference>
<comment type="function">
    <text evidence="6">Forms membrane-associated dynamic filaments that are essential for cell shape determination. Acts by regulating cell wall synthesis and cell elongation, and thus cell shape. A feedback loop between cell geometry and MreB localization may maintain elongated cell shape by targeting cell wall growth to regions of negative cell wall curvature.</text>
</comment>
<dbReference type="InterPro" id="IPR056546">
    <property type="entry name" value="MreB_MamK-like"/>
</dbReference>
<name>A0A7V2SYE5_9BACT</name>
<evidence type="ECO:0000256" key="4">
    <source>
        <dbReference type="ARBA" id="ARBA00022960"/>
    </source>
</evidence>
<reference evidence="7" key="1">
    <citation type="journal article" date="2020" name="mSystems">
        <title>Genome- and Community-Level Interaction Insights into Carbon Utilization and Element Cycling Functions of Hydrothermarchaeota in Hydrothermal Sediment.</title>
        <authorList>
            <person name="Zhou Z."/>
            <person name="Liu Y."/>
            <person name="Xu W."/>
            <person name="Pan J."/>
            <person name="Luo Z.H."/>
            <person name="Li M."/>
        </authorList>
    </citation>
    <scope>NUCLEOTIDE SEQUENCE [LARGE SCALE GENOMIC DNA]</scope>
    <source>
        <strain evidence="7">HyVt-503</strain>
    </source>
</reference>
<dbReference type="NCBIfam" id="NF010539">
    <property type="entry name" value="PRK13927.1"/>
    <property type="match status" value="1"/>
</dbReference>
<dbReference type="AlphaFoldDB" id="A0A7V2SYE5"/>
<keyword evidence="1 6" id="KW-0963">Cytoplasm</keyword>
<evidence type="ECO:0000256" key="2">
    <source>
        <dbReference type="ARBA" id="ARBA00022741"/>
    </source>
</evidence>
<comment type="subcellular location">
    <subcellularLocation>
        <location evidence="6">Cytoplasm</location>
    </subcellularLocation>
    <text evidence="6">Membrane-associated.</text>
</comment>